<dbReference type="PANTHER" id="PTHR45745">
    <property type="entry name" value="PHOSPHOMANNOMUTASE 45A"/>
    <property type="match status" value="1"/>
</dbReference>
<dbReference type="Pfam" id="PF02880">
    <property type="entry name" value="PGM_PMM_III"/>
    <property type="match status" value="1"/>
</dbReference>
<dbReference type="EMBL" id="BARV01003565">
    <property type="protein sequence ID" value="GAI08765.1"/>
    <property type="molecule type" value="Genomic_DNA"/>
</dbReference>
<dbReference type="InterPro" id="IPR016055">
    <property type="entry name" value="A-D-PHexomutase_a/b/a-I/II/III"/>
</dbReference>
<feature type="domain" description="Alpha-D-phosphohexomutase alpha/beta/alpha" evidence="8">
    <location>
        <begin position="170"/>
        <end position="270"/>
    </location>
</feature>
<sequence length="342" mass="37581">MPKTAIKFDTDGWRGIIAEDFTFDNVRICAQGVADYVKQSGLSERGLVIGYDTRFASEDFAAAAAEVVAGNNIKTHLCLKPTPTPVISFTVPATRAAGAIIITASHNPGSWNGFKYKSQEGTSAPNEIISQIEKNIYQLTTDSYQLSVKRLALDKALKRGLIDYLDPSPPYFRHLAKLIDIEELGKQKLKVIVDSMYGAGAGYFKELLGNGNMGLTEINAERNPLFPDIQPEPIIKNLTRLAELVIEQKADVGLATDGDADRIGIIDEKGRFLNQHQVFALLCLYLLEVRGERGAIIKTLTSTNMLSRLGKIFDVPVYETPVGFKYVAPLMIRENAIIGGEE</sequence>
<dbReference type="InterPro" id="IPR005846">
    <property type="entry name" value="A-D-PHexomutase_a/b/a-III"/>
</dbReference>
<dbReference type="InterPro" id="IPR005844">
    <property type="entry name" value="A-D-PHexomutase_a/b/a-I"/>
</dbReference>
<keyword evidence="3" id="KW-0597">Phosphoprotein</keyword>
<dbReference type="PANTHER" id="PTHR45745:SF1">
    <property type="entry name" value="PHOSPHOGLUCOMUTASE 2B-RELATED"/>
    <property type="match status" value="1"/>
</dbReference>
<evidence type="ECO:0000256" key="1">
    <source>
        <dbReference type="ARBA" id="ARBA00001946"/>
    </source>
</evidence>
<organism evidence="10">
    <name type="scientific">marine sediment metagenome</name>
    <dbReference type="NCBI Taxonomy" id="412755"/>
    <lineage>
        <taxon>unclassified sequences</taxon>
        <taxon>metagenomes</taxon>
        <taxon>ecological metagenomes</taxon>
    </lineage>
</organism>
<feature type="domain" description="Alpha-D-phosphohexomutase alpha/beta/alpha" evidence="9">
    <location>
        <begin position="275"/>
        <end position="342"/>
    </location>
</feature>
<comment type="caution">
    <text evidence="10">The sequence shown here is derived from an EMBL/GenBank/DDBJ whole genome shotgun (WGS) entry which is preliminary data.</text>
</comment>
<evidence type="ECO:0000256" key="4">
    <source>
        <dbReference type="ARBA" id="ARBA00022723"/>
    </source>
</evidence>
<keyword evidence="4" id="KW-0479">Metal-binding</keyword>
<dbReference type="SUPFAM" id="SSF53738">
    <property type="entry name" value="Phosphoglucomutase, first 3 domains"/>
    <property type="match status" value="3"/>
</dbReference>
<evidence type="ECO:0000256" key="3">
    <source>
        <dbReference type="ARBA" id="ARBA00022553"/>
    </source>
</evidence>
<keyword evidence="6" id="KW-0413">Isomerase</keyword>
<dbReference type="Pfam" id="PF02879">
    <property type="entry name" value="PGM_PMM_II"/>
    <property type="match status" value="1"/>
</dbReference>
<evidence type="ECO:0000256" key="2">
    <source>
        <dbReference type="ARBA" id="ARBA00010231"/>
    </source>
</evidence>
<feature type="non-terminal residue" evidence="10">
    <location>
        <position position="342"/>
    </location>
</feature>
<dbReference type="GO" id="GO:0008973">
    <property type="term" value="F:phosphopentomutase activity"/>
    <property type="evidence" value="ECO:0007669"/>
    <property type="project" value="TreeGrafter"/>
</dbReference>
<dbReference type="InterPro" id="IPR005841">
    <property type="entry name" value="Alpha-D-phosphohexomutase_SF"/>
</dbReference>
<gene>
    <name evidence="10" type="ORF">S06H3_08448</name>
</gene>
<dbReference type="PROSITE" id="PS00710">
    <property type="entry name" value="PGM_PMM"/>
    <property type="match status" value="1"/>
</dbReference>
<dbReference type="InterPro" id="IPR016066">
    <property type="entry name" value="A-D-PHexomutase_CS"/>
</dbReference>
<dbReference type="PRINTS" id="PR00509">
    <property type="entry name" value="PGMPMM"/>
</dbReference>
<comment type="similarity">
    <text evidence="2">Belongs to the phosphohexose mutase family.</text>
</comment>
<dbReference type="Pfam" id="PF02878">
    <property type="entry name" value="PGM_PMM_I"/>
    <property type="match status" value="1"/>
</dbReference>
<dbReference type="GO" id="GO:0000287">
    <property type="term" value="F:magnesium ion binding"/>
    <property type="evidence" value="ECO:0007669"/>
    <property type="project" value="InterPro"/>
</dbReference>
<evidence type="ECO:0008006" key="11">
    <source>
        <dbReference type="Google" id="ProtNLM"/>
    </source>
</evidence>
<name>X1M263_9ZZZZ</name>
<evidence type="ECO:0000259" key="7">
    <source>
        <dbReference type="Pfam" id="PF02878"/>
    </source>
</evidence>
<dbReference type="GO" id="GO:0005975">
    <property type="term" value="P:carbohydrate metabolic process"/>
    <property type="evidence" value="ECO:0007669"/>
    <property type="project" value="InterPro"/>
</dbReference>
<evidence type="ECO:0000259" key="8">
    <source>
        <dbReference type="Pfam" id="PF02879"/>
    </source>
</evidence>
<proteinExistence type="inferred from homology"/>
<comment type="cofactor">
    <cofactor evidence="1">
        <name>Mg(2+)</name>
        <dbReference type="ChEBI" id="CHEBI:18420"/>
    </cofactor>
</comment>
<dbReference type="InterPro" id="IPR005845">
    <property type="entry name" value="A-D-PHexomutase_a/b/a-II"/>
</dbReference>
<accession>X1M263</accession>
<reference evidence="10" key="1">
    <citation type="journal article" date="2014" name="Front. Microbiol.">
        <title>High frequency of phylogenetically diverse reductive dehalogenase-homologous genes in deep subseafloor sedimentary metagenomes.</title>
        <authorList>
            <person name="Kawai M."/>
            <person name="Futagami T."/>
            <person name="Toyoda A."/>
            <person name="Takaki Y."/>
            <person name="Nishi S."/>
            <person name="Hori S."/>
            <person name="Arai W."/>
            <person name="Tsubouchi T."/>
            <person name="Morono Y."/>
            <person name="Uchiyama I."/>
            <person name="Ito T."/>
            <person name="Fujiyama A."/>
            <person name="Inagaki F."/>
            <person name="Takami H."/>
        </authorList>
    </citation>
    <scope>NUCLEOTIDE SEQUENCE</scope>
    <source>
        <strain evidence="10">Expedition CK06-06</strain>
    </source>
</reference>
<dbReference type="GO" id="GO:0006166">
    <property type="term" value="P:purine ribonucleoside salvage"/>
    <property type="evidence" value="ECO:0007669"/>
    <property type="project" value="TreeGrafter"/>
</dbReference>
<evidence type="ECO:0000259" key="9">
    <source>
        <dbReference type="Pfam" id="PF02880"/>
    </source>
</evidence>
<evidence type="ECO:0000256" key="6">
    <source>
        <dbReference type="ARBA" id="ARBA00023235"/>
    </source>
</evidence>
<evidence type="ECO:0000313" key="10">
    <source>
        <dbReference type="EMBL" id="GAI08765.1"/>
    </source>
</evidence>
<feature type="domain" description="Alpha-D-phosphohexomutase alpha/beta/alpha" evidence="7">
    <location>
        <begin position="6"/>
        <end position="138"/>
    </location>
</feature>
<protein>
    <recommendedName>
        <fullName evidence="11">Alpha-D-phosphohexomutase alpha/beta/alpha domain-containing protein</fullName>
    </recommendedName>
</protein>
<dbReference type="AlphaFoldDB" id="X1M263"/>
<keyword evidence="5" id="KW-0460">Magnesium</keyword>
<evidence type="ECO:0000256" key="5">
    <source>
        <dbReference type="ARBA" id="ARBA00022842"/>
    </source>
</evidence>
<dbReference type="Gene3D" id="3.40.120.10">
    <property type="entry name" value="Alpha-D-Glucose-1,6-Bisphosphate, subunit A, domain 3"/>
    <property type="match status" value="3"/>
</dbReference>